<reference evidence="2 3" key="1">
    <citation type="submission" date="2019-02" db="EMBL/GenBank/DDBJ databases">
        <title>Deep-cultivation of Planctomycetes and their phenomic and genomic characterization uncovers novel biology.</title>
        <authorList>
            <person name="Wiegand S."/>
            <person name="Jogler M."/>
            <person name="Boedeker C."/>
            <person name="Pinto D."/>
            <person name="Vollmers J."/>
            <person name="Rivas-Marin E."/>
            <person name="Kohn T."/>
            <person name="Peeters S.H."/>
            <person name="Heuer A."/>
            <person name="Rast P."/>
            <person name="Oberbeckmann S."/>
            <person name="Bunk B."/>
            <person name="Jeske O."/>
            <person name="Meyerdierks A."/>
            <person name="Storesund J.E."/>
            <person name="Kallscheuer N."/>
            <person name="Luecker S."/>
            <person name="Lage O.M."/>
            <person name="Pohl T."/>
            <person name="Merkel B.J."/>
            <person name="Hornburger P."/>
            <person name="Mueller R.-W."/>
            <person name="Bruemmer F."/>
            <person name="Labrenz M."/>
            <person name="Spormann A.M."/>
            <person name="Op den Camp H."/>
            <person name="Overmann J."/>
            <person name="Amann R."/>
            <person name="Jetten M.S.M."/>
            <person name="Mascher T."/>
            <person name="Medema M.H."/>
            <person name="Devos D.P."/>
            <person name="Kaster A.-K."/>
            <person name="Ovreas L."/>
            <person name="Rohde M."/>
            <person name="Galperin M.Y."/>
            <person name="Jogler C."/>
        </authorList>
    </citation>
    <scope>NUCLEOTIDE SEQUENCE [LARGE SCALE GENOMIC DNA]</scope>
    <source>
        <strain evidence="2 3">Pla85_3_4</strain>
    </source>
</reference>
<dbReference type="Proteomes" id="UP000317648">
    <property type="component" value="Chromosome"/>
</dbReference>
<keyword evidence="1" id="KW-0732">Signal</keyword>
<dbReference type="AlphaFoldDB" id="A0A518DRF4"/>
<accession>A0A518DRF4</accession>
<dbReference type="KEGG" id="lcre:Pla8534_22060"/>
<feature type="signal peptide" evidence="1">
    <location>
        <begin position="1"/>
        <end position="34"/>
    </location>
</feature>
<name>A0A518DRF4_9BACT</name>
<evidence type="ECO:0000313" key="2">
    <source>
        <dbReference type="EMBL" id="QDU94416.1"/>
    </source>
</evidence>
<sequence length="789" mass="87600" precursor="true">MRWIVLPLPVRTLSVVGFCLVLLLAALSAGSATATESEVDRVRLPQNHAYQQTLRTWLGGLTERDFEHGVDQPLQAADTPGREKQYRLYLMTMMHQPLVGWKRGVPAINATPRQFLLSTIEGPAEAPVVIAEDEPPAPINTYAAVPVPQPTGIVVPPCWPETLALFTQWDYPGNPYFDNAGLKRRALVTAAVQMIMLDDFLEQNANYRRADWNAYQLACFSIAFKNGRELLPPAAEQAYVDGLLRLGRQMLSWGVRAEEPNKDMSAPICLWYVAQACGDAKFSQDVEAYAKRLMTDPAYFHPAGYWLERGRGVDLGFGGGANFYAVWAALATDWPFAKEAVEKAYRLRAHLSLPDPDGFVTGPSHFNSRIGSPAAADQWHWDGARDQAAAMVTPEAACWVKIPTDEQLAGAGENRVGWFNFQVKQNPVRPDLAGRKSSPRTGYWANEELRGRTWTWRLWQTYNFPIGVNVGHVFYQPGSYAQLRQWVDSDSPWLKLPVLRETRYDRNFGDAFLASRRPGFGALLHTGPVGPDHPEDGFPQWPGPFGFGGGQLSAFWTPSTGSVLLGRRIAVGHDFNYDTLESWRKWPLHAVSGVTRTGVVATSARIAVPLTTIRNADGNLQATVSGKIPAAAFEQKGTLQGELSCDRTLTVADNGVSVETIVASDGKDELAELYETIPVFLRDSKRQALAEPTRIEWKTIDDSQTTSDWLPATTKFQAKVVAVKLTRFDGAVQILFDRPRRVKLAAEEWQDTYLTRGVCRNLLIDLLEGSDYPTGSGASRVAWRIEPLE</sequence>
<evidence type="ECO:0000256" key="1">
    <source>
        <dbReference type="SAM" id="SignalP"/>
    </source>
</evidence>
<protein>
    <recommendedName>
        <fullName evidence="4">Heparinase II/III-like protein</fullName>
    </recommendedName>
</protein>
<gene>
    <name evidence="2" type="ORF">Pla8534_22060</name>
</gene>
<proteinExistence type="predicted"/>
<evidence type="ECO:0000313" key="3">
    <source>
        <dbReference type="Proteomes" id="UP000317648"/>
    </source>
</evidence>
<evidence type="ECO:0008006" key="4">
    <source>
        <dbReference type="Google" id="ProtNLM"/>
    </source>
</evidence>
<feature type="chain" id="PRO_5021845224" description="Heparinase II/III-like protein" evidence="1">
    <location>
        <begin position="35"/>
        <end position="789"/>
    </location>
</feature>
<dbReference type="EMBL" id="CP036433">
    <property type="protein sequence ID" value="QDU94416.1"/>
    <property type="molecule type" value="Genomic_DNA"/>
</dbReference>
<keyword evidence="3" id="KW-1185">Reference proteome</keyword>
<organism evidence="2 3">
    <name type="scientific">Lignipirellula cremea</name>
    <dbReference type="NCBI Taxonomy" id="2528010"/>
    <lineage>
        <taxon>Bacteria</taxon>
        <taxon>Pseudomonadati</taxon>
        <taxon>Planctomycetota</taxon>
        <taxon>Planctomycetia</taxon>
        <taxon>Pirellulales</taxon>
        <taxon>Pirellulaceae</taxon>
        <taxon>Lignipirellula</taxon>
    </lineage>
</organism>